<dbReference type="AlphaFoldDB" id="A0A804PW89"/>
<dbReference type="Gramene" id="Zm00001eb272320_T001">
    <property type="protein sequence ID" value="Zm00001eb272320_P001"/>
    <property type="gene ID" value="Zm00001eb272320"/>
</dbReference>
<reference evidence="3" key="3">
    <citation type="submission" date="2021-05" db="UniProtKB">
        <authorList>
            <consortium name="EnsemblPlants"/>
        </authorList>
    </citation>
    <scope>IDENTIFICATION</scope>
    <source>
        <strain evidence="3">cv. B73</strain>
    </source>
</reference>
<reference evidence="3" key="2">
    <citation type="submission" date="2019-07" db="EMBL/GenBank/DDBJ databases">
        <authorList>
            <person name="Seetharam A."/>
            <person name="Woodhouse M."/>
            <person name="Cannon E."/>
        </authorList>
    </citation>
    <scope>NUCLEOTIDE SEQUENCE [LARGE SCALE GENOMIC DNA]</scope>
    <source>
        <strain evidence="3">cv. B73</strain>
    </source>
</reference>
<keyword evidence="2" id="KW-1133">Transmembrane helix</keyword>
<evidence type="ECO:0000256" key="1">
    <source>
        <dbReference type="SAM" id="MobiDB-lite"/>
    </source>
</evidence>
<feature type="region of interest" description="Disordered" evidence="1">
    <location>
        <begin position="1"/>
        <end position="74"/>
    </location>
</feature>
<dbReference type="EnsemblPlants" id="Zm00001eb272320_T001">
    <property type="protein sequence ID" value="Zm00001eb272320_P001"/>
    <property type="gene ID" value="Zm00001eb272320"/>
</dbReference>
<organism evidence="3 4">
    <name type="scientific">Zea mays</name>
    <name type="common">Maize</name>
    <dbReference type="NCBI Taxonomy" id="4577"/>
    <lineage>
        <taxon>Eukaryota</taxon>
        <taxon>Viridiplantae</taxon>
        <taxon>Streptophyta</taxon>
        <taxon>Embryophyta</taxon>
        <taxon>Tracheophyta</taxon>
        <taxon>Spermatophyta</taxon>
        <taxon>Magnoliopsida</taxon>
        <taxon>Liliopsida</taxon>
        <taxon>Poales</taxon>
        <taxon>Poaceae</taxon>
        <taxon>PACMAD clade</taxon>
        <taxon>Panicoideae</taxon>
        <taxon>Andropogonodae</taxon>
        <taxon>Andropogoneae</taxon>
        <taxon>Tripsacinae</taxon>
        <taxon>Zea</taxon>
    </lineage>
</organism>
<protein>
    <submittedName>
        <fullName evidence="3">Uncharacterized protein</fullName>
    </submittedName>
</protein>
<evidence type="ECO:0000313" key="3">
    <source>
        <dbReference type="EnsemblPlants" id="Zm00001eb272320_P001"/>
    </source>
</evidence>
<keyword evidence="4" id="KW-1185">Reference proteome</keyword>
<dbReference type="Proteomes" id="UP000007305">
    <property type="component" value="Chromosome 6"/>
</dbReference>
<evidence type="ECO:0000313" key="4">
    <source>
        <dbReference type="Proteomes" id="UP000007305"/>
    </source>
</evidence>
<accession>A0A804PW89</accession>
<keyword evidence="2" id="KW-0472">Membrane</keyword>
<evidence type="ECO:0000256" key="2">
    <source>
        <dbReference type="SAM" id="Phobius"/>
    </source>
</evidence>
<keyword evidence="2" id="KW-0812">Transmembrane</keyword>
<feature type="compositionally biased region" description="Pro residues" evidence="1">
    <location>
        <begin position="19"/>
        <end position="28"/>
    </location>
</feature>
<feature type="transmembrane region" description="Helical" evidence="2">
    <location>
        <begin position="80"/>
        <end position="104"/>
    </location>
</feature>
<feature type="compositionally biased region" description="Basic and acidic residues" evidence="1">
    <location>
        <begin position="33"/>
        <end position="48"/>
    </location>
</feature>
<sequence>MSIASVRLPESRNSLDLPATPPMTPLPAPRTSQTERPRFRFMGEVRRERERKRSRSRSPSADRDRYHRRHSQSRRGLRRALVRAAAHRMLHRVTFLPIVLYWVYTDGYQLILHPLEQYRLHTLDEEEEKFVSLCTVVCGILLQHLVHVIHVMILFMMMSVFRHIALLVSGSLSYAPLVVCLFLSYLSCLLVVAYYTRSHEVGFSMGTANRQGGLVC</sequence>
<reference evidence="4" key="1">
    <citation type="journal article" date="2009" name="Science">
        <title>The B73 maize genome: complexity, diversity, and dynamics.</title>
        <authorList>
            <person name="Schnable P.S."/>
            <person name="Ware D."/>
            <person name="Fulton R.S."/>
            <person name="Stein J.C."/>
            <person name="Wei F."/>
            <person name="Pasternak S."/>
            <person name="Liang C."/>
            <person name="Zhang J."/>
            <person name="Fulton L."/>
            <person name="Graves T.A."/>
            <person name="Minx P."/>
            <person name="Reily A.D."/>
            <person name="Courtney L."/>
            <person name="Kruchowski S.S."/>
            <person name="Tomlinson C."/>
            <person name="Strong C."/>
            <person name="Delehaunty K."/>
            <person name="Fronick C."/>
            <person name="Courtney B."/>
            <person name="Rock S.M."/>
            <person name="Belter E."/>
            <person name="Du F."/>
            <person name="Kim K."/>
            <person name="Abbott R.M."/>
            <person name="Cotton M."/>
            <person name="Levy A."/>
            <person name="Marchetto P."/>
            <person name="Ochoa K."/>
            <person name="Jackson S.M."/>
            <person name="Gillam B."/>
            <person name="Chen W."/>
            <person name="Yan L."/>
            <person name="Higginbotham J."/>
            <person name="Cardenas M."/>
            <person name="Waligorski J."/>
            <person name="Applebaum E."/>
            <person name="Phelps L."/>
            <person name="Falcone J."/>
            <person name="Kanchi K."/>
            <person name="Thane T."/>
            <person name="Scimone A."/>
            <person name="Thane N."/>
            <person name="Henke J."/>
            <person name="Wang T."/>
            <person name="Ruppert J."/>
            <person name="Shah N."/>
            <person name="Rotter K."/>
            <person name="Hodges J."/>
            <person name="Ingenthron E."/>
            <person name="Cordes M."/>
            <person name="Kohlberg S."/>
            <person name="Sgro J."/>
            <person name="Delgado B."/>
            <person name="Mead K."/>
            <person name="Chinwalla A."/>
            <person name="Leonard S."/>
            <person name="Crouse K."/>
            <person name="Collura K."/>
            <person name="Kudrna D."/>
            <person name="Currie J."/>
            <person name="He R."/>
            <person name="Angelova A."/>
            <person name="Rajasekar S."/>
            <person name="Mueller T."/>
            <person name="Lomeli R."/>
            <person name="Scara G."/>
            <person name="Ko A."/>
            <person name="Delaney K."/>
            <person name="Wissotski M."/>
            <person name="Lopez G."/>
            <person name="Campos D."/>
            <person name="Braidotti M."/>
            <person name="Ashley E."/>
            <person name="Golser W."/>
            <person name="Kim H."/>
            <person name="Lee S."/>
            <person name="Lin J."/>
            <person name="Dujmic Z."/>
            <person name="Kim W."/>
            <person name="Talag J."/>
            <person name="Zuccolo A."/>
            <person name="Fan C."/>
            <person name="Sebastian A."/>
            <person name="Kramer M."/>
            <person name="Spiegel L."/>
            <person name="Nascimento L."/>
            <person name="Zutavern T."/>
            <person name="Miller B."/>
            <person name="Ambroise C."/>
            <person name="Muller S."/>
            <person name="Spooner W."/>
            <person name="Narechania A."/>
            <person name="Ren L."/>
            <person name="Wei S."/>
            <person name="Kumari S."/>
            <person name="Faga B."/>
            <person name="Levy M.J."/>
            <person name="McMahan L."/>
            <person name="Van Buren P."/>
            <person name="Vaughn M.W."/>
            <person name="Ying K."/>
            <person name="Yeh C.-T."/>
            <person name="Emrich S.J."/>
            <person name="Jia Y."/>
            <person name="Kalyanaraman A."/>
            <person name="Hsia A.-P."/>
            <person name="Barbazuk W.B."/>
            <person name="Baucom R.S."/>
            <person name="Brutnell T.P."/>
            <person name="Carpita N.C."/>
            <person name="Chaparro C."/>
            <person name="Chia J.-M."/>
            <person name="Deragon J.-M."/>
            <person name="Estill J.C."/>
            <person name="Fu Y."/>
            <person name="Jeddeloh J.A."/>
            <person name="Han Y."/>
            <person name="Lee H."/>
            <person name="Li P."/>
            <person name="Lisch D.R."/>
            <person name="Liu S."/>
            <person name="Liu Z."/>
            <person name="Nagel D.H."/>
            <person name="McCann M.C."/>
            <person name="SanMiguel P."/>
            <person name="Myers A.M."/>
            <person name="Nettleton D."/>
            <person name="Nguyen J."/>
            <person name="Penning B.W."/>
            <person name="Ponnala L."/>
            <person name="Schneider K.L."/>
            <person name="Schwartz D.C."/>
            <person name="Sharma A."/>
            <person name="Soderlund C."/>
            <person name="Springer N.M."/>
            <person name="Sun Q."/>
            <person name="Wang H."/>
            <person name="Waterman M."/>
            <person name="Westerman R."/>
            <person name="Wolfgruber T.K."/>
            <person name="Yang L."/>
            <person name="Yu Y."/>
            <person name="Zhang L."/>
            <person name="Zhou S."/>
            <person name="Zhu Q."/>
            <person name="Bennetzen J.L."/>
            <person name="Dawe R.K."/>
            <person name="Jiang J."/>
            <person name="Jiang N."/>
            <person name="Presting G.G."/>
            <person name="Wessler S.R."/>
            <person name="Aluru S."/>
            <person name="Martienssen R.A."/>
            <person name="Clifton S.W."/>
            <person name="McCombie W.R."/>
            <person name="Wing R.A."/>
            <person name="Wilson R.K."/>
        </authorList>
    </citation>
    <scope>NUCLEOTIDE SEQUENCE [LARGE SCALE GENOMIC DNA]</scope>
    <source>
        <strain evidence="4">cv. B73</strain>
    </source>
</reference>
<feature type="transmembrane region" description="Helical" evidence="2">
    <location>
        <begin position="172"/>
        <end position="195"/>
    </location>
</feature>
<proteinExistence type="predicted"/>
<feature type="transmembrane region" description="Helical" evidence="2">
    <location>
        <begin position="130"/>
        <end position="160"/>
    </location>
</feature>
<name>A0A804PW89_MAIZE</name>